<organism evidence="1">
    <name type="scientific">Clostridioides difficile</name>
    <name type="common">Peptoclostridium difficile</name>
    <dbReference type="NCBI Taxonomy" id="1496"/>
    <lineage>
        <taxon>Bacteria</taxon>
        <taxon>Bacillati</taxon>
        <taxon>Bacillota</taxon>
        <taxon>Clostridia</taxon>
        <taxon>Peptostreptococcales</taxon>
        <taxon>Peptostreptococcaceae</taxon>
        <taxon>Clostridioides</taxon>
    </lineage>
</organism>
<sequence length="213" mass="25061">MRYISMNKNGKKESGKLISVMSDKDCNKIEIMLSVMDELSRDNTILYLSEKDICEETIFINYDYEKLEFQISIKDNFYGYSLLSFYRLEDMLRYVIKSIDNIDIIFVDGTSFSVKVNYKKLKDLAKEIGVTIILLVEKETIELLNTLKFRKHIKDIDESLILYIDRYKEIPEGYFYKVSGDEFKSVQINTPTWIEDVLKITGLGYKYVKVANF</sequence>
<proteinExistence type="predicted"/>
<keyword evidence="1" id="KW-0614">Plasmid</keyword>
<dbReference type="AlphaFoldDB" id="A0A2R4NCB9"/>
<name>A0A2R4NCB9_CLODI</name>
<geneLocation type="plasmid" evidence="1">
    <name>LIBA6289</name>
</geneLocation>
<protein>
    <submittedName>
        <fullName evidence="1">Uncharacterized protein</fullName>
    </submittedName>
</protein>
<reference evidence="1" key="1">
    <citation type="journal article" date="2018" name="Genome Biol. Evol.">
        <title>Two Groups of Cocirculating, Epidemic Clostridiodes difficile Strains Microdiversify through Different Mechanisms.</title>
        <authorList>
            <person name="Murillo T."/>
            <person name="Ramirez-Vargas G."/>
            <person name="Riedel T."/>
            <person name="Overmann J."/>
            <person name="Andersen J.M."/>
            <person name="Guzman-Verri C."/>
            <person name="Chaves-Olarte E."/>
            <person name="Rodriguez C."/>
        </authorList>
    </citation>
    <scope>NUCLEOTIDE SEQUENCE</scope>
    <source>
        <strain evidence="1">LIBA-6289</strain>
        <plasmid evidence="1">LIBA6289</plasmid>
    </source>
</reference>
<evidence type="ECO:0000313" key="1">
    <source>
        <dbReference type="EMBL" id="AVX33728.1"/>
    </source>
</evidence>
<dbReference type="EMBL" id="MF547664">
    <property type="protein sequence ID" value="AVX33728.1"/>
    <property type="molecule type" value="Genomic_DNA"/>
</dbReference>
<accession>A0A2R4NCB9</accession>
<gene>
    <name evidence="1" type="ORF">plasmid_LIBA6289_00043</name>
</gene>